<dbReference type="OrthoDB" id="21243at2759"/>
<evidence type="ECO:0000313" key="10">
    <source>
        <dbReference type="EMBL" id="KAG9392614.1"/>
    </source>
</evidence>
<dbReference type="CDD" id="cd04322">
    <property type="entry name" value="LysRS_N"/>
    <property type="match status" value="1"/>
</dbReference>
<dbReference type="PRINTS" id="PR00982">
    <property type="entry name" value="TRNASYNTHLYS"/>
</dbReference>
<organism evidence="10 11">
    <name type="scientific">Carpediemonas membranifera</name>
    <dbReference type="NCBI Taxonomy" id="201153"/>
    <lineage>
        <taxon>Eukaryota</taxon>
        <taxon>Metamonada</taxon>
        <taxon>Carpediemonas-like organisms</taxon>
        <taxon>Carpediemonas</taxon>
    </lineage>
</organism>
<dbReference type="InterPro" id="IPR006195">
    <property type="entry name" value="aa-tRNA-synth_II"/>
</dbReference>
<dbReference type="InterPro" id="IPR004364">
    <property type="entry name" value="Aa-tRNA-synt_II"/>
</dbReference>
<dbReference type="Gene3D" id="2.40.50.140">
    <property type="entry name" value="Nucleic acid-binding proteins"/>
    <property type="match status" value="1"/>
</dbReference>
<reference evidence="10" key="1">
    <citation type="submission" date="2021-05" db="EMBL/GenBank/DDBJ databases">
        <title>A free-living protist that lacks canonical eukaryotic 1 DNA replication and segregation systems.</title>
        <authorList>
            <person name="Salas-Leiva D.E."/>
            <person name="Tromer E.C."/>
            <person name="Curtis B.A."/>
            <person name="Jerlstrom-Hultqvist J."/>
            <person name="Kolisko M."/>
            <person name="Yi Z."/>
            <person name="Salas-Leiva J.S."/>
            <person name="Gallot-Lavallee L."/>
            <person name="Kops G.J.P.L."/>
            <person name="Archibald J.M."/>
            <person name="Simpson A.G.B."/>
            <person name="Roger A.J."/>
        </authorList>
    </citation>
    <scope>NUCLEOTIDE SEQUENCE</scope>
    <source>
        <strain evidence="10">BICM</strain>
    </source>
</reference>
<dbReference type="InterPro" id="IPR045864">
    <property type="entry name" value="aa-tRNA-synth_II/BPL/LPL"/>
</dbReference>
<dbReference type="InterPro" id="IPR002313">
    <property type="entry name" value="Lys-tRNA-ligase_II"/>
</dbReference>
<dbReference type="NCBIfam" id="TIGR00499">
    <property type="entry name" value="lysS_bact"/>
    <property type="match status" value="1"/>
</dbReference>
<dbReference type="Proteomes" id="UP000717585">
    <property type="component" value="Unassembled WGS sequence"/>
</dbReference>
<dbReference type="Gene3D" id="3.30.930.10">
    <property type="entry name" value="Bira Bifunctional Protein, Domain 2"/>
    <property type="match status" value="1"/>
</dbReference>
<dbReference type="GO" id="GO:0000049">
    <property type="term" value="F:tRNA binding"/>
    <property type="evidence" value="ECO:0007669"/>
    <property type="project" value="TreeGrafter"/>
</dbReference>
<dbReference type="GO" id="GO:0006430">
    <property type="term" value="P:lysyl-tRNA aminoacylation"/>
    <property type="evidence" value="ECO:0007669"/>
    <property type="project" value="InterPro"/>
</dbReference>
<dbReference type="CDD" id="cd00775">
    <property type="entry name" value="LysRS_core"/>
    <property type="match status" value="1"/>
</dbReference>
<dbReference type="InterPro" id="IPR034762">
    <property type="entry name" value="Lys-tRNA-ligase_II_bac/euk"/>
</dbReference>
<dbReference type="SUPFAM" id="SSF50249">
    <property type="entry name" value="Nucleic acid-binding proteins"/>
    <property type="match status" value="1"/>
</dbReference>
<dbReference type="PANTHER" id="PTHR42918:SF9">
    <property type="entry name" value="LYSINE--TRNA LIGASE"/>
    <property type="match status" value="1"/>
</dbReference>
<dbReference type="PROSITE" id="PS50862">
    <property type="entry name" value="AA_TRNA_LIGASE_II"/>
    <property type="match status" value="1"/>
</dbReference>
<evidence type="ECO:0000313" key="11">
    <source>
        <dbReference type="Proteomes" id="UP000717585"/>
    </source>
</evidence>
<keyword evidence="6" id="KW-0648">Protein biosynthesis</keyword>
<dbReference type="GO" id="GO:0005524">
    <property type="term" value="F:ATP binding"/>
    <property type="evidence" value="ECO:0007669"/>
    <property type="project" value="UniProtKB-KW"/>
</dbReference>
<comment type="similarity">
    <text evidence="1">Belongs to the class-II aminoacyl-tRNA synthetase family.</text>
</comment>
<dbReference type="GO" id="GO:0005829">
    <property type="term" value="C:cytosol"/>
    <property type="evidence" value="ECO:0007669"/>
    <property type="project" value="TreeGrafter"/>
</dbReference>
<evidence type="ECO:0000256" key="5">
    <source>
        <dbReference type="ARBA" id="ARBA00022840"/>
    </source>
</evidence>
<evidence type="ECO:0000256" key="7">
    <source>
        <dbReference type="ARBA" id="ARBA00023146"/>
    </source>
</evidence>
<evidence type="ECO:0000256" key="1">
    <source>
        <dbReference type="ARBA" id="ARBA00008226"/>
    </source>
</evidence>
<dbReference type="AlphaFoldDB" id="A0A8J6B231"/>
<keyword evidence="3 10" id="KW-0436">Ligase</keyword>
<accession>A0A8J6B231</accession>
<dbReference type="PIRSF" id="PIRSF039101">
    <property type="entry name" value="LysRS2"/>
    <property type="match status" value="1"/>
</dbReference>
<dbReference type="Pfam" id="PF00152">
    <property type="entry name" value="tRNA-synt_2"/>
    <property type="match status" value="1"/>
</dbReference>
<evidence type="ECO:0000259" key="9">
    <source>
        <dbReference type="PROSITE" id="PS50862"/>
    </source>
</evidence>
<dbReference type="InterPro" id="IPR018149">
    <property type="entry name" value="Lys-tRNA-synth_II_C"/>
</dbReference>
<name>A0A8J6B231_9EUKA</name>
<dbReference type="PANTHER" id="PTHR42918">
    <property type="entry name" value="LYSYL-TRNA SYNTHETASE"/>
    <property type="match status" value="1"/>
</dbReference>
<dbReference type="InterPro" id="IPR044136">
    <property type="entry name" value="Lys-tRNA-ligase_II_N"/>
</dbReference>
<keyword evidence="5" id="KW-0067">ATP-binding</keyword>
<dbReference type="HAMAP" id="MF_00252">
    <property type="entry name" value="Lys_tRNA_synth_class2"/>
    <property type="match status" value="1"/>
</dbReference>
<dbReference type="EC" id="6.1.1.6" evidence="2"/>
<feature type="domain" description="Aminoacyl-transfer RNA synthetases class-II family profile" evidence="9">
    <location>
        <begin position="236"/>
        <end position="596"/>
    </location>
</feature>
<dbReference type="GO" id="GO:0004824">
    <property type="term" value="F:lysine-tRNA ligase activity"/>
    <property type="evidence" value="ECO:0007669"/>
    <property type="project" value="UniProtKB-EC"/>
</dbReference>
<dbReference type="EMBL" id="JAHDYR010000036">
    <property type="protein sequence ID" value="KAG9392614.1"/>
    <property type="molecule type" value="Genomic_DNA"/>
</dbReference>
<evidence type="ECO:0000256" key="4">
    <source>
        <dbReference type="ARBA" id="ARBA00022741"/>
    </source>
</evidence>
<evidence type="ECO:0000256" key="3">
    <source>
        <dbReference type="ARBA" id="ARBA00022598"/>
    </source>
</evidence>
<protein>
    <recommendedName>
        <fullName evidence="2">lysine--tRNA ligase</fullName>
        <ecNumber evidence="2">6.1.1.6</ecNumber>
    </recommendedName>
    <alternativeName>
        <fullName evidence="8">Lysyl-tRNA synthetase</fullName>
    </alternativeName>
</protein>
<dbReference type="SUPFAM" id="SSF55681">
    <property type="entry name" value="Class II aaRS and biotin synthetases"/>
    <property type="match status" value="1"/>
</dbReference>
<evidence type="ECO:0000256" key="2">
    <source>
        <dbReference type="ARBA" id="ARBA00013166"/>
    </source>
</evidence>
<keyword evidence="11" id="KW-1185">Reference proteome</keyword>
<keyword evidence="4" id="KW-0547">Nucleotide-binding</keyword>
<evidence type="ECO:0000256" key="8">
    <source>
        <dbReference type="ARBA" id="ARBA00030563"/>
    </source>
</evidence>
<dbReference type="InterPro" id="IPR012340">
    <property type="entry name" value="NA-bd_OB-fold"/>
</dbReference>
<comment type="caution">
    <text evidence="10">The sequence shown here is derived from an EMBL/GenBank/DDBJ whole genome shotgun (WGS) entry which is preliminary data.</text>
</comment>
<gene>
    <name evidence="10" type="ORF">J8273_6082</name>
</gene>
<evidence type="ECO:0000256" key="6">
    <source>
        <dbReference type="ARBA" id="ARBA00022917"/>
    </source>
</evidence>
<proteinExistence type="inferred from homology"/>
<keyword evidence="7" id="KW-0030">Aminoacyl-tRNA synthetase</keyword>
<sequence>MSEQLDPSKYRENRINQVKSMMAENVEAYPHKYPPQVEGETRDLTPVPEINFLCGDVAAEGAEECSVLENGHIVIPNGQIFEAKTFWVAGRVVNKRSSGKAIYFYDLQGDFYGGKDATPGVPLTSLLPNPDGEGVIDISRIQIFAWKNYWENKTPGAFKAFHDSVRRGDIVGMRGHAGRTKNGQLSVYVKEMTILAPCLQMMPQNVVGKEMFTDKETRYRMRYLDLMVNSKVRDTMRARSRIVSALRTFLDERGFLEVETPMMNAIPGGATARPFVTHHNHHDIDLFMRIAPELYLKMLVVGGMEKVYEMGRQFRNESADLTHNPEFTTLEFYWAYADYNDLITLTEELLESMALMIHGKTEFVYHPADGPYAKTGKTISFKRPFKRVSFMDGIQEGVFAEVDALIAEQGLTNEAEIAALREANTLPSLAFADSDAEEAGRLRLVEICKARHIPCEEPHTIPRLLDKMAEKYIENNAWDPVFLCDHPEIMSPLAKYHRAKPGQTERFELLVCQHELLNAYTELNNPVVQRTRFEEQAAQKAAGDDEAMYADQTFLNSLEYALPPTAGWGIGVDRLVMFLMDQCSIREVLLFPLMKPEIARREEENVNQEE</sequence>